<feature type="region of interest" description="Disordered" evidence="2">
    <location>
        <begin position="151"/>
        <end position="209"/>
    </location>
</feature>
<keyword evidence="1" id="KW-0175">Coiled coil</keyword>
<dbReference type="AlphaFoldDB" id="A0ABD3F7V7"/>
<feature type="coiled-coil region" evidence="1">
    <location>
        <begin position="210"/>
        <end position="251"/>
    </location>
</feature>
<reference evidence="3 4" key="1">
    <citation type="submission" date="2024-09" db="EMBL/GenBank/DDBJ databases">
        <title>Genome sequencing and assembly of Phytophthora oleae, isolate VK10A, causative agent of rot of olive drupes.</title>
        <authorList>
            <person name="Conti Taguali S."/>
            <person name="Riolo M."/>
            <person name="La Spada F."/>
            <person name="Cacciola S.O."/>
            <person name="Dionisio G."/>
        </authorList>
    </citation>
    <scope>NUCLEOTIDE SEQUENCE [LARGE SCALE GENOMIC DNA]</scope>
    <source>
        <strain evidence="3 4">VK10A</strain>
    </source>
</reference>
<name>A0ABD3F7V7_9STRA</name>
<evidence type="ECO:0000313" key="3">
    <source>
        <dbReference type="EMBL" id="KAL3662556.1"/>
    </source>
</evidence>
<feature type="compositionally biased region" description="Acidic residues" evidence="2">
    <location>
        <begin position="69"/>
        <end position="82"/>
    </location>
</feature>
<keyword evidence="4" id="KW-1185">Reference proteome</keyword>
<sequence>MQTRTTPRQAPPSPIKPSALTILPEEYVHTPGSSATSSPAESCASDVVKQLKPWERSASVTSSVNSSETIEEDTADDAEEEPERAIEVSNSTETRAQALKMQAHLRGMQRRLDGLQRLMHEAAQHSSLLSRSQADPHPHLIIASEANVDASESSDLQVPAPKHAENFVRSNSTSPGEYTEDTPSDEANDSRDDQQDSSSSSSDDDSPPAITALLNRIKTLQAQLQEATDENEQLQNTVHRLEEQNARLQAQTTFKPAKDGSGKSCSTKSGCDQESSCVQGDGSSQGLDESFSRLKTSIFGEPSAFQKAMDEDLAVLKDHERCQHKLHELWDTVRTLRTFVETYELERNAMKIQRDEAIADANLADAENVKLASSSNPQQKIKYLEQVKKDNQALRKKNRALNVRIAKQAATFIREKNGCSLLDDGETSIDTITTLDDTLVSDEPRSGEEILRSMRNRSGVLEQRLESLRLARQELPEVEDNSSGEKAAASATELRRDSISVIGECPPATNAR</sequence>
<feature type="compositionally biased region" description="Low complexity" evidence="2">
    <location>
        <begin position="262"/>
        <end position="272"/>
    </location>
</feature>
<evidence type="ECO:0000313" key="4">
    <source>
        <dbReference type="Proteomes" id="UP001632037"/>
    </source>
</evidence>
<feature type="compositionally biased region" description="Low complexity" evidence="2">
    <location>
        <begin position="56"/>
        <end position="68"/>
    </location>
</feature>
<evidence type="ECO:0000256" key="1">
    <source>
        <dbReference type="SAM" id="Coils"/>
    </source>
</evidence>
<accession>A0ABD3F7V7</accession>
<gene>
    <name evidence="3" type="ORF">V7S43_012410</name>
</gene>
<proteinExistence type="predicted"/>
<protein>
    <submittedName>
        <fullName evidence="3">Uncharacterized protein</fullName>
    </submittedName>
</protein>
<comment type="caution">
    <text evidence="3">The sequence shown here is derived from an EMBL/GenBank/DDBJ whole genome shotgun (WGS) entry which is preliminary data.</text>
</comment>
<feature type="compositionally biased region" description="Polar residues" evidence="2">
    <location>
        <begin position="273"/>
        <end position="286"/>
    </location>
</feature>
<feature type="region of interest" description="Disordered" evidence="2">
    <location>
        <begin position="27"/>
        <end position="94"/>
    </location>
</feature>
<dbReference type="EMBL" id="JBIMZQ010000031">
    <property type="protein sequence ID" value="KAL3662556.1"/>
    <property type="molecule type" value="Genomic_DNA"/>
</dbReference>
<feature type="compositionally biased region" description="Polar residues" evidence="2">
    <location>
        <begin position="31"/>
        <end position="40"/>
    </location>
</feature>
<dbReference type="Proteomes" id="UP001632037">
    <property type="component" value="Unassembled WGS sequence"/>
</dbReference>
<organism evidence="3 4">
    <name type="scientific">Phytophthora oleae</name>
    <dbReference type="NCBI Taxonomy" id="2107226"/>
    <lineage>
        <taxon>Eukaryota</taxon>
        <taxon>Sar</taxon>
        <taxon>Stramenopiles</taxon>
        <taxon>Oomycota</taxon>
        <taxon>Peronosporomycetes</taxon>
        <taxon>Peronosporales</taxon>
        <taxon>Peronosporaceae</taxon>
        <taxon>Phytophthora</taxon>
    </lineage>
</organism>
<feature type="region of interest" description="Disordered" evidence="2">
    <location>
        <begin position="474"/>
        <end position="512"/>
    </location>
</feature>
<feature type="region of interest" description="Disordered" evidence="2">
    <location>
        <begin position="252"/>
        <end position="286"/>
    </location>
</feature>
<feature type="compositionally biased region" description="Acidic residues" evidence="2">
    <location>
        <begin position="178"/>
        <end position="187"/>
    </location>
</feature>
<evidence type="ECO:0000256" key="2">
    <source>
        <dbReference type="SAM" id="MobiDB-lite"/>
    </source>
</evidence>